<dbReference type="GO" id="GO:0031267">
    <property type="term" value="F:small GTPase binding"/>
    <property type="evidence" value="ECO:0007669"/>
    <property type="project" value="TreeGrafter"/>
</dbReference>
<keyword evidence="3" id="KW-1185">Reference proteome</keyword>
<sequence>MDEAQKSYLNLLKKTFEKKQEFIRYDVVLFQQFQNKLTVHSAAISRNCELLVCGCSKSIVILYDLISKQVVKASNKKQLQFRKHQIVTVAFSNCYDYVLAGNTMGDLLIYEITIDIQNQKFQLDLIRFISQYHEKALQIIFHSSIDHLLTISSDKLRVTMISEFIQYENIDQSPNQIQQNLGGATTSKLSYYNNHYYLYIGLRNNKIVQIRSSQLYSKPKNETFVYSINSSSSVISKIEVSNDQTLLAIAYQSAQQESGNLQIVYLKKGKQIYSQNGITKLKISQLLFFNSNSHLCISSWDGTFQILDIKSKEILKTYSHIMHEQGVITFYPLSEASEFPNLISIGQDHQIKKYYFGKIKEQLFEYIPFIFWVEQRIRQELQFQSELHNYQKLLYIESMGVDSVKMRELNQSIFGFEKFNPLIKRIIDYTEYKERAHILYKRYELEIQQSIISSIQRSNKLPPLDLQQKNSQNDAPQNLIQSGILVNPNQYQEPLKLFQEYFTFTFKRISDTIIFERIKLMVLQKCDFIFDDKYPFKQLLFSNLKRMKNLKYLDLSYNSLNLEDVLQILDQLKNVTLLDFLSLAHNNLGDSQTIKFNNSDAVMRLLDEVEAISLRSNNLSDIDGEAILNQIKHFKKLKILDISGNLSFKDRTLQALQRITILQNKIEFSSQRNDFLNFLNNIKVLQEKEQQEELEDQAKSQDKQSNINEDQKLIENLPEQQPSQTLDRSASISSSGNYMSLQLLCIQFQKEVCEQAMKTATDFLVQRKITNLYIYVVDNKEDDVWETSISIFYTRDLKKWNDYIFGCIGGFFTVMFSCLVGIYKNIRQEGFYCIRRIFCTNYFLWKYLACGFCTFLTTTLGRFIVKLFGVEQSYFEYNPKIYKLEQELISIKYIGFILFTIYFVSYYFVVVFLPIIFVNACSGQQWIGHLIYIAFAVYSFLVEGYLGLKISNLRVTTNEYTDGNTLARYFYIIKDLLISQLTKFELYTCICFIVLVNSCQISVALAWIGVGIICFNLLLDLALIIRYLLVPYVHQKKLSYIDIFTQFSTLYQMNIVTNLLEKWSEQNTIYIFFLKSEVPQKVVVSIIKTFFQDTPLLILQAVYLAMNQDQIKIQIFIVSFITVIIHFIFSMIKMLSITRAAKINEEIVLTEVSKAKFQSKEIKIIKELKKFIRNLKKRFQKIIGEHNQRNENLTLSLVDAEKALLNRPHTMQNFELYKKQKSSKILPARKGITQIGNKIQRINFSKYQKINQEELQKQISVKASLDIFGAKVKSWKINNEIPLDITDTLLNDVPRQFFTIDLDWEASQTWIGNIRISSLKQEIQGFIMAYQHFQNQMDLNILDLGFGSGYVSFVLLALALRRKSASQIQLHLVDHHPDAIKYFEQKLNSEFAHLKTKCKIQFHLHDCFDGLNIFQSQKFNFIHVGYATTKWRIQKDVIPLLSDDGLIFGYEIVSSLEQKAFSWNQTQKQMVYTQNFEQYGIMEPLAIQLKGIDQSILENHIKQKLDILKYIKLYDQCALCDKLLTKDDKQFINHYWGEGLCMNCANDQLEQQGEEIDIAKINYRCNLIFYTGSNCKLSSIKQVQSLLENLTYPFGHKVGTIREYTQVCASCNSKRGFGFLYTCLICNSVNYCNTCGLQLMRDNQLKYHSSCNNDHPLLRIVFPWKAQKGKK</sequence>
<feature type="transmembrane region" description="Helical" evidence="1">
    <location>
        <begin position="803"/>
        <end position="823"/>
    </location>
</feature>
<feature type="transmembrane region" description="Helical" evidence="1">
    <location>
        <begin position="1111"/>
        <end position="1132"/>
    </location>
</feature>
<dbReference type="InterPro" id="IPR027038">
    <property type="entry name" value="RanGap"/>
</dbReference>
<feature type="transmembrane region" description="Helical" evidence="1">
    <location>
        <begin position="930"/>
        <end position="948"/>
    </location>
</feature>
<dbReference type="EMBL" id="CAJJDN010000052">
    <property type="protein sequence ID" value="CAD8087790.1"/>
    <property type="molecule type" value="Genomic_DNA"/>
</dbReference>
<proteinExistence type="predicted"/>
<evidence type="ECO:0000313" key="2">
    <source>
        <dbReference type="EMBL" id="CAD8087790.1"/>
    </source>
</evidence>
<feature type="transmembrane region" description="Helical" evidence="1">
    <location>
        <begin position="1004"/>
        <end position="1029"/>
    </location>
</feature>
<dbReference type="Proteomes" id="UP000692954">
    <property type="component" value="Unassembled WGS sequence"/>
</dbReference>
<dbReference type="InterPro" id="IPR001680">
    <property type="entry name" value="WD40_rpt"/>
</dbReference>
<protein>
    <submittedName>
        <fullName evidence="2">Uncharacterized protein</fullName>
    </submittedName>
</protein>
<feature type="transmembrane region" description="Helical" evidence="1">
    <location>
        <begin position="844"/>
        <end position="865"/>
    </location>
</feature>
<name>A0A8S1N5T7_9CILI</name>
<dbReference type="GO" id="GO:0048471">
    <property type="term" value="C:perinuclear region of cytoplasm"/>
    <property type="evidence" value="ECO:0007669"/>
    <property type="project" value="TreeGrafter"/>
</dbReference>
<keyword evidence="1" id="KW-1133">Transmembrane helix</keyword>
<dbReference type="OrthoDB" id="1053178at2759"/>
<dbReference type="SMART" id="SM00320">
    <property type="entry name" value="WD40"/>
    <property type="match status" value="3"/>
</dbReference>
<dbReference type="GO" id="GO:0005096">
    <property type="term" value="F:GTPase activator activity"/>
    <property type="evidence" value="ECO:0007669"/>
    <property type="project" value="InterPro"/>
</dbReference>
<gene>
    <name evidence="2" type="ORF">PSON_ATCC_30995.1.T0520006</name>
</gene>
<accession>A0A8S1N5T7</accession>
<dbReference type="PANTHER" id="PTHR24113:SF15">
    <property type="entry name" value="NACHT DOMAIN-CONTAINING PROTEIN"/>
    <property type="match status" value="1"/>
</dbReference>
<keyword evidence="1" id="KW-0472">Membrane</keyword>
<keyword evidence="1" id="KW-0812">Transmembrane</keyword>
<reference evidence="2" key="1">
    <citation type="submission" date="2021-01" db="EMBL/GenBank/DDBJ databases">
        <authorList>
            <consortium name="Genoscope - CEA"/>
            <person name="William W."/>
        </authorList>
    </citation>
    <scope>NUCLEOTIDE SEQUENCE</scope>
</reference>
<dbReference type="GO" id="GO:0005634">
    <property type="term" value="C:nucleus"/>
    <property type="evidence" value="ECO:0007669"/>
    <property type="project" value="TreeGrafter"/>
</dbReference>
<evidence type="ECO:0000256" key="1">
    <source>
        <dbReference type="SAM" id="Phobius"/>
    </source>
</evidence>
<dbReference type="GO" id="GO:0006913">
    <property type="term" value="P:nucleocytoplasmic transport"/>
    <property type="evidence" value="ECO:0007669"/>
    <property type="project" value="TreeGrafter"/>
</dbReference>
<evidence type="ECO:0000313" key="3">
    <source>
        <dbReference type="Proteomes" id="UP000692954"/>
    </source>
</evidence>
<dbReference type="PANTHER" id="PTHR24113">
    <property type="entry name" value="RAN GTPASE-ACTIVATING PROTEIN 1"/>
    <property type="match status" value="1"/>
</dbReference>
<comment type="caution">
    <text evidence="2">The sequence shown here is derived from an EMBL/GenBank/DDBJ whole genome shotgun (WGS) entry which is preliminary data.</text>
</comment>
<organism evidence="2 3">
    <name type="scientific">Paramecium sonneborni</name>
    <dbReference type="NCBI Taxonomy" id="65129"/>
    <lineage>
        <taxon>Eukaryota</taxon>
        <taxon>Sar</taxon>
        <taxon>Alveolata</taxon>
        <taxon>Ciliophora</taxon>
        <taxon>Intramacronucleata</taxon>
        <taxon>Oligohymenophorea</taxon>
        <taxon>Peniculida</taxon>
        <taxon>Parameciidae</taxon>
        <taxon>Paramecium</taxon>
    </lineage>
</organism>
<dbReference type="GO" id="GO:0005829">
    <property type="term" value="C:cytosol"/>
    <property type="evidence" value="ECO:0007669"/>
    <property type="project" value="TreeGrafter"/>
</dbReference>
<feature type="transmembrane region" description="Helical" evidence="1">
    <location>
        <begin position="893"/>
        <end position="918"/>
    </location>
</feature>